<dbReference type="InterPro" id="IPR033891">
    <property type="entry name" value="TTC38"/>
</dbReference>
<reference evidence="5" key="1">
    <citation type="submission" date="2017-11" db="EMBL/GenBank/DDBJ databases">
        <title>The sensing device of the deep-sea amphipod.</title>
        <authorList>
            <person name="Kobayashi H."/>
            <person name="Nagahama T."/>
            <person name="Arai W."/>
            <person name="Sasagawa Y."/>
            <person name="Umeda M."/>
            <person name="Hayashi T."/>
            <person name="Nikaido I."/>
            <person name="Watanabe H."/>
            <person name="Oguri K."/>
            <person name="Kitazato H."/>
            <person name="Fujioka K."/>
            <person name="Kido Y."/>
            <person name="Takami H."/>
        </authorList>
    </citation>
    <scope>NUCLEOTIDE SEQUENCE</scope>
    <source>
        <tissue evidence="5">Whole body</tissue>
    </source>
</reference>
<evidence type="ECO:0000256" key="2">
    <source>
        <dbReference type="ARBA" id="ARBA00019992"/>
    </source>
</evidence>
<organism evidence="5">
    <name type="scientific">Hirondellea gigas</name>
    <dbReference type="NCBI Taxonomy" id="1518452"/>
    <lineage>
        <taxon>Eukaryota</taxon>
        <taxon>Metazoa</taxon>
        <taxon>Ecdysozoa</taxon>
        <taxon>Arthropoda</taxon>
        <taxon>Crustacea</taxon>
        <taxon>Multicrustacea</taxon>
        <taxon>Malacostraca</taxon>
        <taxon>Eumalacostraca</taxon>
        <taxon>Peracarida</taxon>
        <taxon>Amphipoda</taxon>
        <taxon>Amphilochidea</taxon>
        <taxon>Lysianassida</taxon>
        <taxon>Lysianassidira</taxon>
        <taxon>Lysianassoidea</taxon>
        <taxon>Lysianassidae</taxon>
        <taxon>Hirondellea</taxon>
    </lineage>
</organism>
<protein>
    <recommendedName>
        <fullName evidence="2">Tetratricopeptide repeat protein 38</fullName>
    </recommendedName>
</protein>
<keyword evidence="4" id="KW-0802">TPR repeat</keyword>
<evidence type="ECO:0000256" key="4">
    <source>
        <dbReference type="ARBA" id="ARBA00022803"/>
    </source>
</evidence>
<sequence>MRSSFVNRFLRLQRCPLRLRRRWLTTSPSSHSAASVLQRATTANGVALSTSSPEAAKAYDLTVECLLGLKGDPFLGLNVAKKYDPEFGMPHILEGMLKMSSTGVPFLNSPIATAKKFDSTNEVLKCIEKAEKCVLDDRETHHLNALKSWSNGRLHEATHHLELALLINPRDLVATRHAHDTYFFIGDAVNLRDSIARVLPSHSPGESGRSRLLGMFGFGLEECNEYGRSRKASHECLDEIPSDIWGTHALAHCFEMNDDIESGIDFLSSTEKDWKHCDWLSVHNYWHWCLYLTRLEKYAQIFDLYDEKINPEKSELMLDIVDASSLLWRLSLRGIDVGNRWETLSSIASKFSSTHVTSFNDIHLMMTLCGVGDVDEQNDFLDSLERVVENEADNSEYAQTTRRFGLPICKALQFFVNEDYGQCVKLLLNTRQGLHKIGGSHAQRDVFYQTLLESSRRMDNTNLTQSLENEKNRAVLV</sequence>
<dbReference type="CDD" id="cd05804">
    <property type="entry name" value="StaR_like"/>
    <property type="match status" value="1"/>
</dbReference>
<comment type="similarity">
    <text evidence="1">Belongs to the TTC38 family.</text>
</comment>
<evidence type="ECO:0000256" key="1">
    <source>
        <dbReference type="ARBA" id="ARBA00005857"/>
    </source>
</evidence>
<name>A0A6A7FY56_9CRUS</name>
<accession>A0A6A7FY56</accession>
<evidence type="ECO:0000256" key="3">
    <source>
        <dbReference type="ARBA" id="ARBA00022737"/>
    </source>
</evidence>
<proteinExistence type="evidence at transcript level"/>
<keyword evidence="3" id="KW-0677">Repeat</keyword>
<dbReference type="AlphaFoldDB" id="A0A6A7FY56"/>
<evidence type="ECO:0000313" key="5">
    <source>
        <dbReference type="EMBL" id="LAC22875.1"/>
    </source>
</evidence>
<dbReference type="SUPFAM" id="SSF48452">
    <property type="entry name" value="TPR-like"/>
    <property type="match status" value="1"/>
</dbReference>
<dbReference type="EMBL" id="IACT01003643">
    <property type="protein sequence ID" value="LAC22875.1"/>
    <property type="molecule type" value="mRNA"/>
</dbReference>
<dbReference type="PANTHER" id="PTHR16263:SF4">
    <property type="entry name" value="TETRATRICOPEPTIDE REPEAT PROTEIN 38"/>
    <property type="match status" value="1"/>
</dbReference>
<dbReference type="PANTHER" id="PTHR16263">
    <property type="entry name" value="TETRATRICOPEPTIDE REPEAT PROTEIN 38"/>
    <property type="match status" value="1"/>
</dbReference>
<dbReference type="InterPro" id="IPR011990">
    <property type="entry name" value="TPR-like_helical_dom_sf"/>
</dbReference>